<evidence type="ECO:0000313" key="3">
    <source>
        <dbReference type="EMBL" id="TGZ79219.1"/>
    </source>
</evidence>
<reference evidence="3 4" key="1">
    <citation type="submission" date="2019-04" db="EMBL/GenBank/DDBJ databases">
        <title>Comparative genomics and transcriptomics to analyze fruiting body development in filamentous ascomycetes.</title>
        <authorList>
            <consortium name="DOE Joint Genome Institute"/>
            <person name="Lutkenhaus R."/>
            <person name="Traeger S."/>
            <person name="Breuer J."/>
            <person name="Kuo A."/>
            <person name="Lipzen A."/>
            <person name="Pangilinan J."/>
            <person name="Dilworth D."/>
            <person name="Sandor L."/>
            <person name="Poggeler S."/>
            <person name="Barry K."/>
            <person name="Grigoriev I.V."/>
            <person name="Nowrousian M."/>
        </authorList>
    </citation>
    <scope>NUCLEOTIDE SEQUENCE [LARGE SCALE GENOMIC DNA]</scope>
    <source>
        <strain evidence="3 4">CBS 389.68</strain>
    </source>
</reference>
<feature type="region of interest" description="Disordered" evidence="1">
    <location>
        <begin position="1"/>
        <end position="26"/>
    </location>
</feature>
<dbReference type="STRING" id="341454.A0A4S2MS39"/>
<dbReference type="SUPFAM" id="SSF53335">
    <property type="entry name" value="S-adenosyl-L-methionine-dependent methyltransferases"/>
    <property type="match status" value="1"/>
</dbReference>
<dbReference type="OrthoDB" id="417125at2759"/>
<dbReference type="InterPro" id="IPR029063">
    <property type="entry name" value="SAM-dependent_MTases_sf"/>
</dbReference>
<dbReference type="InParanoid" id="A0A4S2MS39"/>
<dbReference type="Proteomes" id="UP000298138">
    <property type="component" value="Unassembled WGS sequence"/>
</dbReference>
<dbReference type="GO" id="GO:0008168">
    <property type="term" value="F:methyltransferase activity"/>
    <property type="evidence" value="ECO:0007669"/>
    <property type="project" value="InterPro"/>
</dbReference>
<dbReference type="InterPro" id="IPR002877">
    <property type="entry name" value="RNA_MeTrfase_FtsJ_dom"/>
</dbReference>
<name>A0A4S2MS39_9PEZI</name>
<protein>
    <recommendedName>
        <fullName evidence="2">Ribosomal RNA methyltransferase FtsJ domain-containing protein</fullName>
    </recommendedName>
</protein>
<dbReference type="AlphaFoldDB" id="A0A4S2MS39"/>
<gene>
    <name evidence="3" type="ORF">EX30DRAFT_373177</name>
</gene>
<organism evidence="3 4">
    <name type="scientific">Ascodesmis nigricans</name>
    <dbReference type="NCBI Taxonomy" id="341454"/>
    <lineage>
        <taxon>Eukaryota</taxon>
        <taxon>Fungi</taxon>
        <taxon>Dikarya</taxon>
        <taxon>Ascomycota</taxon>
        <taxon>Pezizomycotina</taxon>
        <taxon>Pezizomycetes</taxon>
        <taxon>Pezizales</taxon>
        <taxon>Ascodesmidaceae</taxon>
        <taxon>Ascodesmis</taxon>
    </lineage>
</organism>
<evidence type="ECO:0000256" key="1">
    <source>
        <dbReference type="SAM" id="MobiDB-lite"/>
    </source>
</evidence>
<evidence type="ECO:0000259" key="2">
    <source>
        <dbReference type="Pfam" id="PF01728"/>
    </source>
</evidence>
<keyword evidence="4" id="KW-1185">Reference proteome</keyword>
<dbReference type="GO" id="GO:0032259">
    <property type="term" value="P:methylation"/>
    <property type="evidence" value="ECO:0007669"/>
    <property type="project" value="InterPro"/>
</dbReference>
<dbReference type="Gene3D" id="3.40.50.150">
    <property type="entry name" value="Vaccinia Virus protein VP39"/>
    <property type="match status" value="1"/>
</dbReference>
<feature type="domain" description="Ribosomal RNA methyltransferase FtsJ" evidence="2">
    <location>
        <begin position="108"/>
        <end position="292"/>
    </location>
</feature>
<accession>A0A4S2MS39</accession>
<dbReference type="EMBL" id="ML220133">
    <property type="protein sequence ID" value="TGZ79219.1"/>
    <property type="molecule type" value="Genomic_DNA"/>
</dbReference>
<dbReference type="Pfam" id="PF01728">
    <property type="entry name" value="FtsJ"/>
    <property type="match status" value="1"/>
</dbReference>
<sequence length="387" mass="43770">MSSDITSPPKKPAESPPRRVRPPREPEASVVIDYLKQRSSLFSALVDLREAGWNSAAGDTYFLDRENNADNADDATRKKFFKMMVTVLHQLDKATSAISGAGSPPSPLTVLDLCLAPGGFTQGTLQLRPGSRVKGITLPMAEGGHKVLLNLRGNADVMNVLFHDITMFSNEFGLPAKLVPEDHPDKARFVDFRPFAMLRFDLVFCDAQMLRTQERGEHRGHLVERIRLRASQILIALGRIKQGGTMVMLLNHMEAPQCIDIIRDIDSISEVTVWKPEKIWGVKSTFYLIAKKVRSASDEAKKLLEKYRELWRKATLDGVYPEWTEKEVEEMLKDYGDRVIQLGTETWRVQAATLKRSAFIRREMDKENQPVRELVDVVGRVALEKEI</sequence>
<evidence type="ECO:0000313" key="4">
    <source>
        <dbReference type="Proteomes" id="UP000298138"/>
    </source>
</evidence>
<proteinExistence type="predicted"/>
<feature type="compositionally biased region" description="Basic and acidic residues" evidence="1">
    <location>
        <begin position="11"/>
        <end position="26"/>
    </location>
</feature>